<proteinExistence type="predicted"/>
<evidence type="ECO:0000259" key="2">
    <source>
        <dbReference type="PROSITE" id="PS50127"/>
    </source>
</evidence>
<feature type="region of interest" description="Disordered" evidence="1">
    <location>
        <begin position="36"/>
        <end position="60"/>
    </location>
</feature>
<dbReference type="AlphaFoldDB" id="A0A6A6W4E6"/>
<sequence>MSSLVSRLQKACSITQGFLHAVGPGTCVYDDDDNKTAQCSGPRPEPRPTTHHLPSKAPDEHASFLRERAPTIFQLTELAPRIVRHKPIKHPSPRLSPAQEELTACSASVRHAQLDGVYVSLTSGDPTLWVGVIFIRQGPYAPSILRFRMSFPLGYPSIPPLVTFSTDLFHPLLTPLTTYTYSTGGTDADTVSASDEERLPPGVFSLRHGFPHMFNGAKRVTSTSRNTSDSARPMQSPTYAPASGSPLDSITTENKQRSWTTSRLQKSLCVTEILQYIQSSFCDEAVLDSIPLAAAANPGAFHAWRTHRGTGPILTTPGQTDCSKSANPRSSMSSSKSRRPGQWNWEGVWQERVRRGTKASLSDPVLFAGGPDEIQFLDLDDVGLLRAKKEIEASVGAIQGIH</sequence>
<dbReference type="InterPro" id="IPR000608">
    <property type="entry name" value="UBC"/>
</dbReference>
<feature type="compositionally biased region" description="Low complexity" evidence="1">
    <location>
        <begin position="323"/>
        <end position="335"/>
    </location>
</feature>
<evidence type="ECO:0000313" key="4">
    <source>
        <dbReference type="Proteomes" id="UP000799437"/>
    </source>
</evidence>
<evidence type="ECO:0000313" key="3">
    <source>
        <dbReference type="EMBL" id="KAF2757798.1"/>
    </source>
</evidence>
<reference evidence="3" key="1">
    <citation type="journal article" date="2020" name="Stud. Mycol.">
        <title>101 Dothideomycetes genomes: a test case for predicting lifestyles and emergence of pathogens.</title>
        <authorList>
            <person name="Haridas S."/>
            <person name="Albert R."/>
            <person name="Binder M."/>
            <person name="Bloem J."/>
            <person name="Labutti K."/>
            <person name="Salamov A."/>
            <person name="Andreopoulos B."/>
            <person name="Baker S."/>
            <person name="Barry K."/>
            <person name="Bills G."/>
            <person name="Bluhm B."/>
            <person name="Cannon C."/>
            <person name="Castanera R."/>
            <person name="Culley D."/>
            <person name="Daum C."/>
            <person name="Ezra D."/>
            <person name="Gonzalez J."/>
            <person name="Henrissat B."/>
            <person name="Kuo A."/>
            <person name="Liang C."/>
            <person name="Lipzen A."/>
            <person name="Lutzoni F."/>
            <person name="Magnuson J."/>
            <person name="Mondo S."/>
            <person name="Nolan M."/>
            <person name="Ohm R."/>
            <person name="Pangilinan J."/>
            <person name="Park H.-J."/>
            <person name="Ramirez L."/>
            <person name="Alfaro M."/>
            <person name="Sun H."/>
            <person name="Tritt A."/>
            <person name="Yoshinaga Y."/>
            <person name="Zwiers L.-H."/>
            <person name="Turgeon B."/>
            <person name="Goodwin S."/>
            <person name="Spatafora J."/>
            <person name="Crous P."/>
            <person name="Grigoriev I."/>
        </authorList>
    </citation>
    <scope>NUCLEOTIDE SEQUENCE</scope>
    <source>
        <strain evidence="3">CBS 121739</strain>
    </source>
</reference>
<gene>
    <name evidence="3" type="ORF">EJ05DRAFT_486806</name>
</gene>
<dbReference type="Gene3D" id="3.10.110.10">
    <property type="entry name" value="Ubiquitin Conjugating Enzyme"/>
    <property type="match status" value="1"/>
</dbReference>
<dbReference type="EMBL" id="ML996573">
    <property type="protein sequence ID" value="KAF2757798.1"/>
    <property type="molecule type" value="Genomic_DNA"/>
</dbReference>
<dbReference type="GeneID" id="54486619"/>
<feature type="region of interest" description="Disordered" evidence="1">
    <location>
        <begin position="317"/>
        <end position="342"/>
    </location>
</feature>
<organism evidence="3 4">
    <name type="scientific">Pseudovirgaria hyperparasitica</name>
    <dbReference type="NCBI Taxonomy" id="470096"/>
    <lineage>
        <taxon>Eukaryota</taxon>
        <taxon>Fungi</taxon>
        <taxon>Dikarya</taxon>
        <taxon>Ascomycota</taxon>
        <taxon>Pezizomycotina</taxon>
        <taxon>Dothideomycetes</taxon>
        <taxon>Dothideomycetes incertae sedis</taxon>
        <taxon>Acrospermales</taxon>
        <taxon>Acrospermaceae</taxon>
        <taxon>Pseudovirgaria</taxon>
    </lineage>
</organism>
<protein>
    <recommendedName>
        <fullName evidence="2">UBC core domain-containing protein</fullName>
    </recommendedName>
</protein>
<name>A0A6A6W4E6_9PEZI</name>
<dbReference type="PROSITE" id="PS50127">
    <property type="entry name" value="UBC_2"/>
    <property type="match status" value="1"/>
</dbReference>
<dbReference type="InterPro" id="IPR016135">
    <property type="entry name" value="UBQ-conjugating_enzyme/RWD"/>
</dbReference>
<dbReference type="OrthoDB" id="5596422at2759"/>
<dbReference type="SUPFAM" id="SSF54495">
    <property type="entry name" value="UBC-like"/>
    <property type="match status" value="1"/>
</dbReference>
<feature type="domain" description="UBC core" evidence="2">
    <location>
        <begin position="97"/>
        <end position="260"/>
    </location>
</feature>
<dbReference type="CDD" id="cd23814">
    <property type="entry name" value="UEV_AKTIP"/>
    <property type="match status" value="1"/>
</dbReference>
<feature type="compositionally biased region" description="Polar residues" evidence="1">
    <location>
        <begin position="220"/>
        <end position="238"/>
    </location>
</feature>
<accession>A0A6A6W4E6</accession>
<dbReference type="Pfam" id="PF00179">
    <property type="entry name" value="UQ_con"/>
    <property type="match status" value="1"/>
</dbReference>
<dbReference type="Proteomes" id="UP000799437">
    <property type="component" value="Unassembled WGS sequence"/>
</dbReference>
<feature type="region of interest" description="Disordered" evidence="1">
    <location>
        <begin position="219"/>
        <end position="257"/>
    </location>
</feature>
<evidence type="ECO:0000256" key="1">
    <source>
        <dbReference type="SAM" id="MobiDB-lite"/>
    </source>
</evidence>
<dbReference type="RefSeq" id="XP_033600249.1">
    <property type="nucleotide sequence ID" value="XM_033745565.1"/>
</dbReference>
<keyword evidence="4" id="KW-1185">Reference proteome</keyword>
<feature type="compositionally biased region" description="Polar residues" evidence="1">
    <location>
        <begin position="246"/>
        <end position="257"/>
    </location>
</feature>